<comment type="caution">
    <text evidence="13">The sequence shown here is derived from an EMBL/GenBank/DDBJ whole genome shotgun (WGS) entry which is preliminary data.</text>
</comment>
<dbReference type="STRING" id="64969.SAMN02745127_01773"/>
<evidence type="ECO:0000256" key="8">
    <source>
        <dbReference type="ARBA" id="ARBA00023136"/>
    </source>
</evidence>
<evidence type="ECO:0000256" key="10">
    <source>
        <dbReference type="SAM" id="Coils"/>
    </source>
</evidence>
<evidence type="ECO:0000256" key="2">
    <source>
        <dbReference type="ARBA" id="ARBA00009477"/>
    </source>
</evidence>
<evidence type="ECO:0000256" key="9">
    <source>
        <dbReference type="RuleBase" id="RU365093"/>
    </source>
</evidence>
<proteinExistence type="inferred from homology"/>
<keyword evidence="5 9" id="KW-0997">Cell inner membrane</keyword>
<reference evidence="13 14" key="1">
    <citation type="submission" date="2017-01" db="EMBL/GenBank/DDBJ databases">
        <title>Genome Sequencing of a Marine Spirillum, Oceanospirillum multiglobuliferum ATCC 33336, from Japan.</title>
        <authorList>
            <person name="Carney J.G."/>
            <person name="Trachtenberg A.M."/>
            <person name="Rheaume B.A."/>
            <person name="Linnane J.D."/>
            <person name="Pitts N.L."/>
            <person name="Mykles D.L."/>
            <person name="Maclea K.S."/>
        </authorList>
    </citation>
    <scope>NUCLEOTIDE SEQUENCE [LARGE SCALE GENOMIC DNA]</scope>
    <source>
        <strain evidence="13 14">ATCC 33336</strain>
    </source>
</reference>
<protein>
    <recommendedName>
        <fullName evidence="9">Membrane fusion protein (MFP) family protein</fullName>
    </recommendedName>
</protein>
<dbReference type="GO" id="GO:0005886">
    <property type="term" value="C:plasma membrane"/>
    <property type="evidence" value="ECO:0007669"/>
    <property type="project" value="UniProtKB-SubCell"/>
</dbReference>
<dbReference type="Gene3D" id="2.40.30.170">
    <property type="match status" value="1"/>
</dbReference>
<dbReference type="InterPro" id="IPR050739">
    <property type="entry name" value="MFP"/>
</dbReference>
<dbReference type="Pfam" id="PF26002">
    <property type="entry name" value="Beta-barrel_AprE"/>
    <property type="match status" value="1"/>
</dbReference>
<comment type="similarity">
    <text evidence="2 9">Belongs to the membrane fusion protein (MFP) (TC 8.A.1) family.</text>
</comment>
<dbReference type="PANTHER" id="PTHR30386">
    <property type="entry name" value="MEMBRANE FUSION SUBUNIT OF EMRAB-TOLC MULTIDRUG EFFLUX PUMP"/>
    <property type="match status" value="1"/>
</dbReference>
<keyword evidence="6 9" id="KW-0812">Transmembrane</keyword>
<evidence type="ECO:0000256" key="3">
    <source>
        <dbReference type="ARBA" id="ARBA00022448"/>
    </source>
</evidence>
<dbReference type="InterPro" id="IPR010129">
    <property type="entry name" value="T1SS_HlyD"/>
</dbReference>
<keyword evidence="8 9" id="KW-0472">Membrane</keyword>
<feature type="transmembrane region" description="Helical" evidence="9">
    <location>
        <begin position="29"/>
        <end position="51"/>
    </location>
</feature>
<dbReference type="Proteomes" id="UP000191418">
    <property type="component" value="Unassembled WGS sequence"/>
</dbReference>
<organism evidence="13 14">
    <name type="scientific">Oceanospirillum multiglobuliferum</name>
    <dbReference type="NCBI Taxonomy" id="64969"/>
    <lineage>
        <taxon>Bacteria</taxon>
        <taxon>Pseudomonadati</taxon>
        <taxon>Pseudomonadota</taxon>
        <taxon>Gammaproteobacteria</taxon>
        <taxon>Oceanospirillales</taxon>
        <taxon>Oceanospirillaceae</taxon>
        <taxon>Oceanospirillum</taxon>
    </lineage>
</organism>
<name>A0A1V4T7N5_9GAMM</name>
<evidence type="ECO:0000256" key="5">
    <source>
        <dbReference type="ARBA" id="ARBA00022519"/>
    </source>
</evidence>
<feature type="coiled-coil region" evidence="10">
    <location>
        <begin position="168"/>
        <end position="247"/>
    </location>
</feature>
<keyword evidence="10" id="KW-0175">Coiled coil</keyword>
<comment type="subcellular location">
    <subcellularLocation>
        <location evidence="1 9">Cell inner membrane</location>
        <topology evidence="1 9">Single-pass membrane protein</topology>
    </subcellularLocation>
</comment>
<dbReference type="AlphaFoldDB" id="A0A1V4T7N5"/>
<evidence type="ECO:0000256" key="7">
    <source>
        <dbReference type="ARBA" id="ARBA00022989"/>
    </source>
</evidence>
<gene>
    <name evidence="13" type="ORF">BTE48_03945</name>
</gene>
<evidence type="ECO:0000256" key="1">
    <source>
        <dbReference type="ARBA" id="ARBA00004377"/>
    </source>
</evidence>
<evidence type="ECO:0000256" key="6">
    <source>
        <dbReference type="ARBA" id="ARBA00022692"/>
    </source>
</evidence>
<accession>A0A1V4T7N5</accession>
<dbReference type="InterPro" id="IPR058982">
    <property type="entry name" value="Beta-barrel_AprE"/>
</dbReference>
<evidence type="ECO:0000259" key="12">
    <source>
        <dbReference type="Pfam" id="PF26002"/>
    </source>
</evidence>
<dbReference type="GO" id="GO:0015031">
    <property type="term" value="P:protein transport"/>
    <property type="evidence" value="ECO:0007669"/>
    <property type="project" value="InterPro"/>
</dbReference>
<keyword evidence="14" id="KW-1185">Reference proteome</keyword>
<evidence type="ECO:0000313" key="14">
    <source>
        <dbReference type="Proteomes" id="UP000191418"/>
    </source>
</evidence>
<sequence>MATPQNNSKSAADKPVNKLPSSVPMNDRFYIIVGTLILLLSLGTFTIWAAFAPLSSAVMAQGEVMVDSYRKSIQHLEGGLVANIYVRNGDLVQAGDALVQLDTTVWTGETESNRKRMFSTLMQLERLRSEQISSQDVIFSETVLSASENDSDLKGVLEQNRQLYHARVKAHKQEQEALRSRAAQAREQIEGLTDQQKIISEQIALLESEYEAYTTLLNEKLGDGQRARELNRQILSSKNEYARLRSEIARTELVASEYDVQLINSQQNYLKDIGERIQAAQADYFDTQERYRISLNRLNRAVIRAPESGYIVGMKIHTIGSVIRPGDTLMDLVPEKDKFVVETRVATNDINSLHQGQKADIRFSAFNQRTTKVIEGEVVSISADRLINEKTGEAYYLTRIKVTEKGRADMDKDMNLIPGMPAEVMIRREDRTMFSYLLKPIADSFARSFREK</sequence>
<evidence type="ECO:0000313" key="13">
    <source>
        <dbReference type="EMBL" id="OPX56611.1"/>
    </source>
</evidence>
<dbReference type="EMBL" id="MTSM01000003">
    <property type="protein sequence ID" value="OPX56611.1"/>
    <property type="molecule type" value="Genomic_DNA"/>
</dbReference>
<keyword evidence="4 9" id="KW-1003">Cell membrane</keyword>
<evidence type="ECO:0000259" key="11">
    <source>
        <dbReference type="Pfam" id="PF25994"/>
    </source>
</evidence>
<keyword evidence="3 9" id="KW-0813">Transport</keyword>
<dbReference type="NCBIfam" id="TIGR01843">
    <property type="entry name" value="type_I_hlyD"/>
    <property type="match status" value="1"/>
</dbReference>
<dbReference type="PRINTS" id="PR01490">
    <property type="entry name" value="RTXTOXIND"/>
</dbReference>
<dbReference type="Pfam" id="PF25994">
    <property type="entry name" value="HH_AprE"/>
    <property type="match status" value="1"/>
</dbReference>
<evidence type="ECO:0000256" key="4">
    <source>
        <dbReference type="ARBA" id="ARBA00022475"/>
    </source>
</evidence>
<dbReference type="InterPro" id="IPR058781">
    <property type="entry name" value="HH_AprE-like"/>
</dbReference>
<keyword evidence="7 9" id="KW-1133">Transmembrane helix</keyword>
<feature type="domain" description="AprE-like beta-barrel" evidence="12">
    <location>
        <begin position="340"/>
        <end position="427"/>
    </location>
</feature>
<feature type="domain" description="AprE-like long alpha-helical hairpin" evidence="11">
    <location>
        <begin position="110"/>
        <end position="294"/>
    </location>
</feature>
<dbReference type="PANTHER" id="PTHR30386:SF17">
    <property type="entry name" value="ALKALINE PROTEASE SECRETION PROTEIN APRE"/>
    <property type="match status" value="1"/>
</dbReference>